<feature type="compositionally biased region" description="Low complexity" evidence="1">
    <location>
        <begin position="233"/>
        <end position="251"/>
    </location>
</feature>
<dbReference type="KEGG" id="lbc:LACBIDRAFT_325398"/>
<dbReference type="AlphaFoldDB" id="B0D4S8"/>
<dbReference type="OrthoDB" id="3265918at2759"/>
<dbReference type="Proteomes" id="UP000001194">
    <property type="component" value="Unassembled WGS sequence"/>
</dbReference>
<proteinExistence type="predicted"/>
<reference evidence="2 3" key="1">
    <citation type="journal article" date="2008" name="Nature">
        <title>The genome of Laccaria bicolor provides insights into mycorrhizal symbiosis.</title>
        <authorList>
            <person name="Martin F."/>
            <person name="Aerts A."/>
            <person name="Ahren D."/>
            <person name="Brun A."/>
            <person name="Danchin E.G.J."/>
            <person name="Duchaussoy F."/>
            <person name="Gibon J."/>
            <person name="Kohler A."/>
            <person name="Lindquist E."/>
            <person name="Pereda V."/>
            <person name="Salamov A."/>
            <person name="Shapiro H.J."/>
            <person name="Wuyts J."/>
            <person name="Blaudez D."/>
            <person name="Buee M."/>
            <person name="Brokstein P."/>
            <person name="Canbaeck B."/>
            <person name="Cohen D."/>
            <person name="Courty P.E."/>
            <person name="Coutinho P.M."/>
            <person name="Delaruelle C."/>
            <person name="Detter J.C."/>
            <person name="Deveau A."/>
            <person name="DiFazio S."/>
            <person name="Duplessis S."/>
            <person name="Fraissinet-Tachet L."/>
            <person name="Lucic E."/>
            <person name="Frey-Klett P."/>
            <person name="Fourrey C."/>
            <person name="Feussner I."/>
            <person name="Gay G."/>
            <person name="Grimwood J."/>
            <person name="Hoegger P.J."/>
            <person name="Jain P."/>
            <person name="Kilaru S."/>
            <person name="Labbe J."/>
            <person name="Lin Y.C."/>
            <person name="Legue V."/>
            <person name="Le Tacon F."/>
            <person name="Marmeisse R."/>
            <person name="Melayah D."/>
            <person name="Montanini B."/>
            <person name="Muratet M."/>
            <person name="Nehls U."/>
            <person name="Niculita-Hirzel H."/>
            <person name="Oudot-Le Secq M.P."/>
            <person name="Peter M."/>
            <person name="Quesneville H."/>
            <person name="Rajashekar B."/>
            <person name="Reich M."/>
            <person name="Rouhier N."/>
            <person name="Schmutz J."/>
            <person name="Yin T."/>
            <person name="Chalot M."/>
            <person name="Henrissat B."/>
            <person name="Kuees U."/>
            <person name="Lucas S."/>
            <person name="Van de Peer Y."/>
            <person name="Podila G.K."/>
            <person name="Polle A."/>
            <person name="Pukkila P.J."/>
            <person name="Richardson P.M."/>
            <person name="Rouze P."/>
            <person name="Sanders I.R."/>
            <person name="Stajich J.E."/>
            <person name="Tunlid A."/>
            <person name="Tuskan G."/>
            <person name="Grigoriev I.V."/>
        </authorList>
    </citation>
    <scope>NUCLEOTIDE SEQUENCE [LARGE SCALE GENOMIC DNA]</scope>
    <source>
        <strain evidence="3">S238N-H82 / ATCC MYA-4686</strain>
    </source>
</reference>
<dbReference type="InParanoid" id="B0D4S8"/>
<name>B0D4S8_LACBS</name>
<dbReference type="GeneID" id="6074545"/>
<feature type="compositionally biased region" description="Basic and acidic residues" evidence="1">
    <location>
        <begin position="254"/>
        <end position="274"/>
    </location>
</feature>
<feature type="region of interest" description="Disordered" evidence="1">
    <location>
        <begin position="231"/>
        <end position="274"/>
    </location>
</feature>
<keyword evidence="3" id="KW-1185">Reference proteome</keyword>
<dbReference type="HOGENOM" id="CLU_934034_0_0_1"/>
<dbReference type="RefSeq" id="XP_001879068.1">
    <property type="nucleotide sequence ID" value="XM_001879033.1"/>
</dbReference>
<gene>
    <name evidence="2" type="ORF">LACBIDRAFT_325398</name>
</gene>
<evidence type="ECO:0000313" key="3">
    <source>
        <dbReference type="Proteomes" id="UP000001194"/>
    </source>
</evidence>
<accession>B0D4S8</accession>
<dbReference type="EMBL" id="DS547097">
    <property type="protein sequence ID" value="EDR10618.1"/>
    <property type="molecule type" value="Genomic_DNA"/>
</dbReference>
<evidence type="ECO:0000256" key="1">
    <source>
        <dbReference type="SAM" id="MobiDB-lite"/>
    </source>
</evidence>
<evidence type="ECO:0000313" key="2">
    <source>
        <dbReference type="EMBL" id="EDR10618.1"/>
    </source>
</evidence>
<protein>
    <submittedName>
        <fullName evidence="2">Uncharacterized protein</fullName>
    </submittedName>
</protein>
<feature type="region of interest" description="Disordered" evidence="1">
    <location>
        <begin position="1"/>
        <end position="25"/>
    </location>
</feature>
<organism evidence="3">
    <name type="scientific">Laccaria bicolor (strain S238N-H82 / ATCC MYA-4686)</name>
    <name type="common">Bicoloured deceiver</name>
    <name type="synonym">Laccaria laccata var. bicolor</name>
    <dbReference type="NCBI Taxonomy" id="486041"/>
    <lineage>
        <taxon>Eukaryota</taxon>
        <taxon>Fungi</taxon>
        <taxon>Dikarya</taxon>
        <taxon>Basidiomycota</taxon>
        <taxon>Agaricomycotina</taxon>
        <taxon>Agaricomycetes</taxon>
        <taxon>Agaricomycetidae</taxon>
        <taxon>Agaricales</taxon>
        <taxon>Agaricineae</taxon>
        <taxon>Hydnangiaceae</taxon>
        <taxon>Laccaria</taxon>
    </lineage>
</organism>
<sequence length="290" mass="32885">MKPPTNKKNEGYLDPSHPATQLNPSAFPTFRSDALNLRAAPVGVLWKMAPPFGWPLQAPFETWSDKVARHFGLTPTHAETNAAARPTWEGGTSYLNKKRKEKRKKFDIPMSFFSATNQKRMGGKAVYVGAIKRKIKNATRLVVLRGAKVGRGEYKGTPYAKVVFDEEEVRRMDGRGWIMPGWSYVFFPTTEVYRMPYPDLVSCIRDALRFVYTKAHAMEQGWLKAEERKFGFRNPSPSRPGPSSRTPTVPRKSPKAEDTEGKKPGKSSPKETWLRYKRLSTLSEKIGEDT</sequence>